<dbReference type="RefSeq" id="WP_290265553.1">
    <property type="nucleotide sequence ID" value="NZ_JAUFQG010000006.1"/>
</dbReference>
<protein>
    <submittedName>
        <fullName evidence="16">TonB-dependent receptor plug domain-containing protein</fullName>
    </submittedName>
</protein>
<keyword evidence="6 13" id="KW-0732">Signal</keyword>
<evidence type="ECO:0000256" key="8">
    <source>
        <dbReference type="ARBA" id="ARBA00023136"/>
    </source>
</evidence>
<dbReference type="PANTHER" id="PTHR30069:SF29">
    <property type="entry name" value="HEMOGLOBIN AND HEMOGLOBIN-HAPTOGLOBIN-BINDING PROTEIN 1-RELATED"/>
    <property type="match status" value="1"/>
</dbReference>
<dbReference type="Gene3D" id="2.170.130.10">
    <property type="entry name" value="TonB-dependent receptor, plug domain"/>
    <property type="match status" value="1"/>
</dbReference>
<organism evidence="16 17">
    <name type="scientific">Simiduia curdlanivorans</name>
    <dbReference type="NCBI Taxonomy" id="1492769"/>
    <lineage>
        <taxon>Bacteria</taxon>
        <taxon>Pseudomonadati</taxon>
        <taxon>Pseudomonadota</taxon>
        <taxon>Gammaproteobacteria</taxon>
        <taxon>Cellvibrionales</taxon>
        <taxon>Cellvibrionaceae</taxon>
        <taxon>Simiduia</taxon>
    </lineage>
</organism>
<dbReference type="InterPro" id="IPR012910">
    <property type="entry name" value="Plug_dom"/>
</dbReference>
<evidence type="ECO:0000256" key="4">
    <source>
        <dbReference type="ARBA" id="ARBA00022452"/>
    </source>
</evidence>
<evidence type="ECO:0000259" key="14">
    <source>
        <dbReference type="Pfam" id="PF00593"/>
    </source>
</evidence>
<evidence type="ECO:0000259" key="15">
    <source>
        <dbReference type="Pfam" id="PF07715"/>
    </source>
</evidence>
<evidence type="ECO:0000256" key="6">
    <source>
        <dbReference type="ARBA" id="ARBA00022729"/>
    </source>
</evidence>
<evidence type="ECO:0000256" key="9">
    <source>
        <dbReference type="ARBA" id="ARBA00023170"/>
    </source>
</evidence>
<dbReference type="Pfam" id="PF07715">
    <property type="entry name" value="Plug"/>
    <property type="match status" value="1"/>
</dbReference>
<dbReference type="PANTHER" id="PTHR30069">
    <property type="entry name" value="TONB-DEPENDENT OUTER MEMBRANE RECEPTOR"/>
    <property type="match status" value="1"/>
</dbReference>
<evidence type="ECO:0000256" key="1">
    <source>
        <dbReference type="ARBA" id="ARBA00004571"/>
    </source>
</evidence>
<feature type="chain" id="PRO_5046359651" evidence="13">
    <location>
        <begin position="35"/>
        <end position="654"/>
    </location>
</feature>
<keyword evidence="3 11" id="KW-0813">Transport</keyword>
<sequence>MPHARARPLRRLKNPLLALISLASSLTSAPAVLAHGDMEEVIVTSVRSHRTLDDTPLRVEILGEEELREKSNMKPGDIRMLLNESTGIQVQQSSATSLNSSIRIQGLDGRYTQMLRDGLPIYSGFSGSLSLLQITPLDLQQVEVVKGASSTLYGGGAIAGLVNLVSKTPGESPETEMMLNATSAGGQDLSAFHSREAGQHGLTLFGTYNRSDAYEPADNGLTAIPEFERVTFTPRWFYTFSDDTKLDLGVGLIDENRLGGSVNYINGNAPDEYFEENDSRRAYLRFGLSHHFDAGAEIMLKHTNSQFERSLKTSGYAFSGTQNSSFTELSLADYRVDGGWVVGLNGTTEAFDQDPAVDGFNHDYSEQTLGAFGQVTRDLSSSLVLEAGLRADAHSDYGNFILPRVSVLYLPSHDLSVRFGGGYGYKTPSLFVSDAEAVQFQDIIPIDPDQFDAETSKGLNLDINYRFDLSEAWSLTSNLLLFHTQIDKPLQLIEQNGLYNFDQQNYAINTRGAEANFIFGFGELRYFLGYTYVDAEQETASGNVELALVSQHRVNQVLVWEREDNFRIGLEAYYFSPQRRDNDTRGEGYWIFGLMTEKKLAESVTAFFNLENFTDTRQTKFENINSGNLVNPVFRDVYAPLDGFVINGGLRVSW</sequence>
<keyword evidence="10 11" id="KW-0998">Cell outer membrane</keyword>
<keyword evidence="5 11" id="KW-0812">Transmembrane</keyword>
<dbReference type="PROSITE" id="PS52016">
    <property type="entry name" value="TONB_DEPENDENT_REC_3"/>
    <property type="match status" value="1"/>
</dbReference>
<evidence type="ECO:0000256" key="12">
    <source>
        <dbReference type="RuleBase" id="RU003357"/>
    </source>
</evidence>
<keyword evidence="9 16" id="KW-0675">Receptor</keyword>
<feature type="domain" description="TonB-dependent receptor-like beta-barrel" evidence="14">
    <location>
        <begin position="240"/>
        <end position="612"/>
    </location>
</feature>
<dbReference type="Pfam" id="PF00593">
    <property type="entry name" value="TonB_dep_Rec_b-barrel"/>
    <property type="match status" value="1"/>
</dbReference>
<accession>A0ABV8V349</accession>
<comment type="caution">
    <text evidence="16">The sequence shown here is derived from an EMBL/GenBank/DDBJ whole genome shotgun (WGS) entry which is preliminary data.</text>
</comment>
<dbReference type="InterPro" id="IPR000531">
    <property type="entry name" value="Beta-barrel_TonB"/>
</dbReference>
<dbReference type="InterPro" id="IPR039426">
    <property type="entry name" value="TonB-dep_rcpt-like"/>
</dbReference>
<comment type="subcellular location">
    <subcellularLocation>
        <location evidence="1 11">Cell outer membrane</location>
        <topology evidence="1 11">Multi-pass membrane protein</topology>
    </subcellularLocation>
</comment>
<gene>
    <name evidence="16" type="ORF">ACFOX3_07935</name>
</gene>
<dbReference type="SUPFAM" id="SSF56935">
    <property type="entry name" value="Porins"/>
    <property type="match status" value="1"/>
</dbReference>
<name>A0ABV8V349_9GAMM</name>
<dbReference type="Gene3D" id="2.40.170.20">
    <property type="entry name" value="TonB-dependent receptor, beta-barrel domain"/>
    <property type="match status" value="1"/>
</dbReference>
<evidence type="ECO:0000313" key="17">
    <source>
        <dbReference type="Proteomes" id="UP001595840"/>
    </source>
</evidence>
<evidence type="ECO:0000256" key="13">
    <source>
        <dbReference type="SAM" id="SignalP"/>
    </source>
</evidence>
<evidence type="ECO:0000256" key="5">
    <source>
        <dbReference type="ARBA" id="ARBA00022692"/>
    </source>
</evidence>
<dbReference type="InterPro" id="IPR036942">
    <property type="entry name" value="Beta-barrel_TonB_sf"/>
</dbReference>
<dbReference type="EMBL" id="JBHSCX010000005">
    <property type="protein sequence ID" value="MFC4362227.1"/>
    <property type="molecule type" value="Genomic_DNA"/>
</dbReference>
<feature type="signal peptide" evidence="13">
    <location>
        <begin position="1"/>
        <end position="34"/>
    </location>
</feature>
<evidence type="ECO:0000256" key="11">
    <source>
        <dbReference type="PROSITE-ProRule" id="PRU01360"/>
    </source>
</evidence>
<comment type="similarity">
    <text evidence="2">Belongs to the TonB-dependent receptor family. Hemoglobin/haptoglobin binding protein subfamily.</text>
</comment>
<evidence type="ECO:0000256" key="7">
    <source>
        <dbReference type="ARBA" id="ARBA00023077"/>
    </source>
</evidence>
<keyword evidence="7 12" id="KW-0798">TonB box</keyword>
<evidence type="ECO:0000313" key="16">
    <source>
        <dbReference type="EMBL" id="MFC4362227.1"/>
    </source>
</evidence>
<feature type="domain" description="TonB-dependent receptor plug" evidence="15">
    <location>
        <begin position="52"/>
        <end position="160"/>
    </location>
</feature>
<proteinExistence type="inferred from homology"/>
<evidence type="ECO:0000256" key="2">
    <source>
        <dbReference type="ARBA" id="ARBA00008143"/>
    </source>
</evidence>
<dbReference type="InterPro" id="IPR037066">
    <property type="entry name" value="Plug_dom_sf"/>
</dbReference>
<keyword evidence="8 11" id="KW-0472">Membrane</keyword>
<reference evidence="17" key="1">
    <citation type="journal article" date="2019" name="Int. J. Syst. Evol. Microbiol.">
        <title>The Global Catalogue of Microorganisms (GCM) 10K type strain sequencing project: providing services to taxonomists for standard genome sequencing and annotation.</title>
        <authorList>
            <consortium name="The Broad Institute Genomics Platform"/>
            <consortium name="The Broad Institute Genome Sequencing Center for Infectious Disease"/>
            <person name="Wu L."/>
            <person name="Ma J."/>
        </authorList>
    </citation>
    <scope>NUCLEOTIDE SEQUENCE [LARGE SCALE GENOMIC DNA]</scope>
    <source>
        <strain evidence="17">CECT 8570</strain>
    </source>
</reference>
<dbReference type="Proteomes" id="UP001595840">
    <property type="component" value="Unassembled WGS sequence"/>
</dbReference>
<keyword evidence="4 11" id="KW-1134">Transmembrane beta strand</keyword>
<evidence type="ECO:0000256" key="3">
    <source>
        <dbReference type="ARBA" id="ARBA00022448"/>
    </source>
</evidence>
<keyword evidence="17" id="KW-1185">Reference proteome</keyword>
<evidence type="ECO:0000256" key="10">
    <source>
        <dbReference type="ARBA" id="ARBA00023237"/>
    </source>
</evidence>